<dbReference type="NCBIfam" id="TIGR01972">
    <property type="entry name" value="NDH_I_M"/>
    <property type="match status" value="1"/>
</dbReference>
<feature type="transmembrane region" description="Helical" evidence="18">
    <location>
        <begin position="145"/>
        <end position="167"/>
    </location>
</feature>
<feature type="transmembrane region" description="Helical" evidence="18">
    <location>
        <begin position="284"/>
        <end position="303"/>
    </location>
</feature>
<evidence type="ECO:0000256" key="15">
    <source>
        <dbReference type="ARBA" id="ARBA00024313"/>
    </source>
</evidence>
<feature type="domain" description="NADH:ubiquinone oxidoreductase chain 4 N-terminal" evidence="20">
    <location>
        <begin position="1"/>
        <end position="109"/>
    </location>
</feature>
<feature type="transmembrane region" description="Helical" evidence="18">
    <location>
        <begin position="342"/>
        <end position="361"/>
    </location>
</feature>
<keyword evidence="8" id="KW-1278">Translocase</keyword>
<feature type="transmembrane region" description="Helical" evidence="18">
    <location>
        <begin position="223"/>
        <end position="244"/>
    </location>
</feature>
<comment type="function">
    <text evidence="15 18">Core subunit of the mitochondrial membrane respiratory chain NADH dehydrogenase (Complex I) which catalyzes electron transfer from NADH through the respiratory chain, using ubiquinone as an electron acceptor. Essential for the catalytic activity and assembly of complex I.</text>
</comment>
<evidence type="ECO:0000256" key="9">
    <source>
        <dbReference type="ARBA" id="ARBA00022982"/>
    </source>
</evidence>
<evidence type="ECO:0000256" key="13">
    <source>
        <dbReference type="ARBA" id="ARBA00023128"/>
    </source>
</evidence>
<accession>A0A1S5S6F0</accession>
<keyword evidence="9 18" id="KW-0249">Electron transport</keyword>
<comment type="catalytic activity">
    <reaction evidence="17 18">
        <text>a ubiquinone + NADH + 5 H(+)(in) = a ubiquinol + NAD(+) + 4 H(+)(out)</text>
        <dbReference type="Rhea" id="RHEA:29091"/>
        <dbReference type="Rhea" id="RHEA-COMP:9565"/>
        <dbReference type="Rhea" id="RHEA-COMP:9566"/>
        <dbReference type="ChEBI" id="CHEBI:15378"/>
        <dbReference type="ChEBI" id="CHEBI:16389"/>
        <dbReference type="ChEBI" id="CHEBI:17976"/>
        <dbReference type="ChEBI" id="CHEBI:57540"/>
        <dbReference type="ChEBI" id="CHEBI:57945"/>
        <dbReference type="EC" id="7.1.1.2"/>
    </reaction>
</comment>
<reference evidence="21" key="1">
    <citation type="journal article" date="2016" name="Mol. Biol. Evol.">
        <title>Mitogenomic phylogeny, diversification, and biogeography of South American spiny rats.</title>
        <authorList>
            <person name="Fabre P.H."/>
            <person name="Upham N.S."/>
            <person name="Emmons L.H."/>
            <person name="Justy F."/>
            <person name="Leite Y.L."/>
            <person name="Loss A.C."/>
            <person name="Orlando L."/>
            <person name="Tilak M.K."/>
            <person name="Patterson B.D."/>
            <person name="Douzery E.J."/>
        </authorList>
    </citation>
    <scope>NUCLEOTIDE SEQUENCE</scope>
</reference>
<comment type="similarity">
    <text evidence="2 18">Belongs to the complex I subunit 4 family.</text>
</comment>
<comment type="subcellular location">
    <subcellularLocation>
        <location evidence="1 18">Mitochondrion membrane</location>
        <topology evidence="1 18">Multi-pass membrane protein</topology>
    </subcellularLocation>
</comment>
<dbReference type="GO" id="GO:0042773">
    <property type="term" value="P:ATP synthesis coupled electron transport"/>
    <property type="evidence" value="ECO:0007669"/>
    <property type="project" value="InterPro"/>
</dbReference>
<keyword evidence="14 18" id="KW-0472">Membrane</keyword>
<evidence type="ECO:0000259" key="19">
    <source>
        <dbReference type="Pfam" id="PF00361"/>
    </source>
</evidence>
<gene>
    <name evidence="21" type="primary">ND4</name>
</gene>
<reference evidence="21" key="2">
    <citation type="submission" date="2016-03" db="EMBL/GenBank/DDBJ databases">
        <authorList>
            <person name="Ploux O."/>
        </authorList>
    </citation>
    <scope>NUCLEOTIDE SEQUENCE</scope>
</reference>
<evidence type="ECO:0000256" key="14">
    <source>
        <dbReference type="ARBA" id="ARBA00023136"/>
    </source>
</evidence>
<evidence type="ECO:0000256" key="7">
    <source>
        <dbReference type="ARBA" id="ARBA00022692"/>
    </source>
</evidence>
<dbReference type="PANTHER" id="PTHR43507">
    <property type="entry name" value="NADH-UBIQUINONE OXIDOREDUCTASE CHAIN 4"/>
    <property type="match status" value="1"/>
</dbReference>
<evidence type="ECO:0000256" key="10">
    <source>
        <dbReference type="ARBA" id="ARBA00022989"/>
    </source>
</evidence>
<proteinExistence type="inferred from homology"/>
<feature type="transmembrane region" description="Helical" evidence="18">
    <location>
        <begin position="194"/>
        <end position="216"/>
    </location>
</feature>
<evidence type="ECO:0000256" key="5">
    <source>
        <dbReference type="ARBA" id="ARBA00022448"/>
    </source>
</evidence>
<evidence type="ECO:0000259" key="20">
    <source>
        <dbReference type="Pfam" id="PF01059"/>
    </source>
</evidence>
<dbReference type="EMBL" id="KU892759">
    <property type="protein sequence ID" value="APC60645.1"/>
    <property type="molecule type" value="Genomic_DNA"/>
</dbReference>
<feature type="transmembrane region" description="Helical" evidence="18">
    <location>
        <begin position="116"/>
        <end position="133"/>
    </location>
</feature>
<evidence type="ECO:0000256" key="3">
    <source>
        <dbReference type="ARBA" id="ARBA00012944"/>
    </source>
</evidence>
<dbReference type="PANTHER" id="PTHR43507:SF20">
    <property type="entry name" value="NADH-UBIQUINONE OXIDOREDUCTASE CHAIN 4"/>
    <property type="match status" value="1"/>
</dbReference>
<organism evidence="21">
    <name type="scientific">Phyllomys mantiqueirensis</name>
    <name type="common">Mantiqueira Atlantic tree-rat</name>
    <dbReference type="NCBI Taxonomy" id="466157"/>
    <lineage>
        <taxon>Eukaryota</taxon>
        <taxon>Metazoa</taxon>
        <taxon>Chordata</taxon>
        <taxon>Craniata</taxon>
        <taxon>Vertebrata</taxon>
        <taxon>Euteleostomi</taxon>
        <taxon>Mammalia</taxon>
        <taxon>Eutheria</taxon>
        <taxon>Euarchontoglires</taxon>
        <taxon>Glires</taxon>
        <taxon>Rodentia</taxon>
        <taxon>Hystricomorpha</taxon>
        <taxon>Echimyidae</taxon>
        <taxon>Phyllomys</taxon>
    </lineage>
</organism>
<geneLocation type="mitochondrion" evidence="21"/>
<feature type="transmembrane region" description="Helical" evidence="18">
    <location>
        <begin position="309"/>
        <end position="330"/>
    </location>
</feature>
<comment type="subunit">
    <text evidence="16">Core subunit of respiratory chain NADH dehydrogenase (Complex I) which is composed of 45 different subunits.</text>
</comment>
<evidence type="ECO:0000256" key="17">
    <source>
        <dbReference type="ARBA" id="ARBA00049551"/>
    </source>
</evidence>
<dbReference type="GO" id="GO:0003954">
    <property type="term" value="F:NADH dehydrogenase activity"/>
    <property type="evidence" value="ECO:0007669"/>
    <property type="project" value="TreeGrafter"/>
</dbReference>
<feature type="transmembrane region" description="Helical" evidence="18">
    <location>
        <begin position="61"/>
        <end position="81"/>
    </location>
</feature>
<evidence type="ECO:0000256" key="18">
    <source>
        <dbReference type="RuleBase" id="RU003297"/>
    </source>
</evidence>
<dbReference type="EC" id="7.1.1.2" evidence="3 18"/>
<feature type="transmembrane region" description="Helical" evidence="18">
    <location>
        <begin position="381"/>
        <end position="412"/>
    </location>
</feature>
<keyword evidence="6 18" id="KW-0679">Respiratory chain</keyword>
<dbReference type="GO" id="GO:0031966">
    <property type="term" value="C:mitochondrial membrane"/>
    <property type="evidence" value="ECO:0007669"/>
    <property type="project" value="UniProtKB-SubCell"/>
</dbReference>
<evidence type="ECO:0000256" key="4">
    <source>
        <dbReference type="ARBA" id="ARBA00021006"/>
    </source>
</evidence>
<name>A0A1S5S6F0_9HYST</name>
<dbReference type="Pfam" id="PF01059">
    <property type="entry name" value="Oxidored_q5_N"/>
    <property type="match status" value="1"/>
</dbReference>
<keyword evidence="11 18" id="KW-0520">NAD</keyword>
<evidence type="ECO:0000256" key="2">
    <source>
        <dbReference type="ARBA" id="ARBA00009025"/>
    </source>
</evidence>
<feature type="transmembrane region" description="Helical" evidence="18">
    <location>
        <begin position="256"/>
        <end position="277"/>
    </location>
</feature>
<evidence type="ECO:0000256" key="8">
    <source>
        <dbReference type="ARBA" id="ARBA00022967"/>
    </source>
</evidence>
<keyword evidence="12 18" id="KW-0830">Ubiquinone</keyword>
<dbReference type="PRINTS" id="PR01437">
    <property type="entry name" value="NUOXDRDTASE4"/>
</dbReference>
<feature type="transmembrane region" description="Helical" evidence="18">
    <location>
        <begin position="21"/>
        <end position="41"/>
    </location>
</feature>
<evidence type="ECO:0000256" key="12">
    <source>
        <dbReference type="ARBA" id="ARBA00023075"/>
    </source>
</evidence>
<dbReference type="AlphaFoldDB" id="A0A1S5S6F0"/>
<dbReference type="GO" id="GO:0015990">
    <property type="term" value="P:electron transport coupled proton transport"/>
    <property type="evidence" value="ECO:0007669"/>
    <property type="project" value="TreeGrafter"/>
</dbReference>
<dbReference type="InterPro" id="IPR003918">
    <property type="entry name" value="NADH_UbQ_OxRdtase"/>
</dbReference>
<keyword evidence="13 18" id="KW-0496">Mitochondrion</keyword>
<dbReference type="InterPro" id="IPR001750">
    <property type="entry name" value="ND/Mrp_TM"/>
</dbReference>
<evidence type="ECO:0000256" key="11">
    <source>
        <dbReference type="ARBA" id="ARBA00023027"/>
    </source>
</evidence>
<dbReference type="GO" id="GO:0008137">
    <property type="term" value="F:NADH dehydrogenase (ubiquinone) activity"/>
    <property type="evidence" value="ECO:0007669"/>
    <property type="project" value="UniProtKB-UniRule"/>
</dbReference>
<feature type="transmembrane region" description="Helical" evidence="18">
    <location>
        <begin position="433"/>
        <end position="454"/>
    </location>
</feature>
<dbReference type="Pfam" id="PF00361">
    <property type="entry name" value="Proton_antipo_M"/>
    <property type="match status" value="1"/>
</dbReference>
<sequence length="459" mass="52081">MLKIIIPTIMLIPTTWLSKNSMMWINSTSYSLMIALISLTYLNKIDITSTNHSLNMSSDSLSTPLIILTTWLLPLMIIASQNHLKNETEMRKKLYICLLISLQVFLILTFSATEMVFFYILFETTLIPTLIIITRWGNQSERMKAGLYFLFYTLIGSLPLLIALIFMQNQLGTLNFLMFNYNNNPLQPTWSNNLMWLACTMAFMIKLPLYGLHLWLPKAHVEAPIAGSMVLAAILLKLGGYGMMRISQMLDPLTNYMAYPFILLSMWGMIMTSSICLRQTDLKSLIAYSSVSHMALVIIAIMIQTPWSFMGATSLMVAHGITSSLLFCLANTNYERTHSRTLLLARGLQMLFPLMGLWWIIASLTNLALPPTINLIGELLIIMSTFSWCNLTIILTGLNILITALYSLYMLISTQRGKLPYHINNMPPTFTRENILMSMHIIPLLLLTLSPKIILGNLY</sequence>
<evidence type="ECO:0000256" key="1">
    <source>
        <dbReference type="ARBA" id="ARBA00004225"/>
    </source>
</evidence>
<keyword evidence="5 18" id="KW-0813">Transport</keyword>
<dbReference type="InterPro" id="IPR000260">
    <property type="entry name" value="NADH4_N"/>
</dbReference>
<dbReference type="GO" id="GO:0048039">
    <property type="term" value="F:ubiquinone binding"/>
    <property type="evidence" value="ECO:0007669"/>
    <property type="project" value="TreeGrafter"/>
</dbReference>
<keyword evidence="10 18" id="KW-1133">Transmembrane helix</keyword>
<keyword evidence="7 18" id="KW-0812">Transmembrane</keyword>
<dbReference type="InterPro" id="IPR010227">
    <property type="entry name" value="NADH_Q_OxRdtase_chainM/4"/>
</dbReference>
<evidence type="ECO:0000313" key="21">
    <source>
        <dbReference type="EMBL" id="APC60645.1"/>
    </source>
</evidence>
<protein>
    <recommendedName>
        <fullName evidence="4 18">NADH-ubiquinone oxidoreductase chain 4</fullName>
        <ecNumber evidence="3 18">7.1.1.2</ecNumber>
    </recommendedName>
</protein>
<evidence type="ECO:0000256" key="16">
    <source>
        <dbReference type="ARBA" id="ARBA00024376"/>
    </source>
</evidence>
<feature type="transmembrane region" description="Helical" evidence="18">
    <location>
        <begin position="93"/>
        <end position="110"/>
    </location>
</feature>
<feature type="domain" description="NADH:quinone oxidoreductase/Mrp antiporter transmembrane" evidence="19">
    <location>
        <begin position="112"/>
        <end position="401"/>
    </location>
</feature>
<evidence type="ECO:0000256" key="6">
    <source>
        <dbReference type="ARBA" id="ARBA00022660"/>
    </source>
</evidence>